<sequence>MMMNDGGDNDDDFGSLAMSIKVLNMYYTIRSTRYASSGCVEIIKRKRSSQTQKTSSDLEDLQTLEEAEGPKLHKHTKNFKGNRNARILPVSAKDFRMTIQQNYQYQAMAQRP</sequence>
<protein>
    <submittedName>
        <fullName evidence="2 3">Uncharacterized protein</fullName>
    </submittedName>
</protein>
<proteinExistence type="predicted"/>
<reference evidence="3" key="3">
    <citation type="submission" date="2015-04" db="UniProtKB">
        <authorList>
            <consortium name="EnsemblPlants"/>
        </authorList>
    </citation>
    <scope>IDENTIFICATION</scope>
    <source>
        <strain evidence="3">cv. Jemalong A17</strain>
    </source>
</reference>
<dbReference type="HOGENOM" id="CLU_2149606_0_0_1"/>
<dbReference type="EMBL" id="CM001222">
    <property type="protein sequence ID" value="KEH26330.1"/>
    <property type="molecule type" value="Genomic_DNA"/>
</dbReference>
<reference evidence="2 4" key="2">
    <citation type="journal article" date="2014" name="BMC Genomics">
        <title>An improved genome release (version Mt4.0) for the model legume Medicago truncatula.</title>
        <authorList>
            <person name="Tang H."/>
            <person name="Krishnakumar V."/>
            <person name="Bidwell S."/>
            <person name="Rosen B."/>
            <person name="Chan A."/>
            <person name="Zhou S."/>
            <person name="Gentzbittel L."/>
            <person name="Childs K.L."/>
            <person name="Yandell M."/>
            <person name="Gundlach H."/>
            <person name="Mayer K.F."/>
            <person name="Schwartz D.C."/>
            <person name="Town C.D."/>
        </authorList>
    </citation>
    <scope>GENOME REANNOTATION</scope>
    <source>
        <strain evidence="2">A17</strain>
        <strain evidence="3 4">cv. Jemalong A17</strain>
    </source>
</reference>
<evidence type="ECO:0000313" key="4">
    <source>
        <dbReference type="Proteomes" id="UP000002051"/>
    </source>
</evidence>
<evidence type="ECO:0000256" key="1">
    <source>
        <dbReference type="SAM" id="MobiDB-lite"/>
    </source>
</evidence>
<name>A0A072UKH7_MEDTR</name>
<accession>A0A072UKH7</accession>
<keyword evidence="4" id="KW-1185">Reference proteome</keyword>
<dbReference type="Proteomes" id="UP000002051">
    <property type="component" value="Chromosome 6"/>
</dbReference>
<gene>
    <name evidence="2" type="ordered locus">MTR_6g452960</name>
</gene>
<reference evidence="2 4" key="1">
    <citation type="journal article" date="2011" name="Nature">
        <title>The Medicago genome provides insight into the evolution of rhizobial symbioses.</title>
        <authorList>
            <person name="Young N.D."/>
            <person name="Debelle F."/>
            <person name="Oldroyd G.E."/>
            <person name="Geurts R."/>
            <person name="Cannon S.B."/>
            <person name="Udvardi M.K."/>
            <person name="Benedito V.A."/>
            <person name="Mayer K.F."/>
            <person name="Gouzy J."/>
            <person name="Schoof H."/>
            <person name="Van de Peer Y."/>
            <person name="Proost S."/>
            <person name="Cook D.R."/>
            <person name="Meyers B.C."/>
            <person name="Spannagl M."/>
            <person name="Cheung F."/>
            <person name="De Mita S."/>
            <person name="Krishnakumar V."/>
            <person name="Gundlach H."/>
            <person name="Zhou S."/>
            <person name="Mudge J."/>
            <person name="Bharti A.K."/>
            <person name="Murray J.D."/>
            <person name="Naoumkina M.A."/>
            <person name="Rosen B."/>
            <person name="Silverstein K.A."/>
            <person name="Tang H."/>
            <person name="Rombauts S."/>
            <person name="Zhao P.X."/>
            <person name="Zhou P."/>
            <person name="Barbe V."/>
            <person name="Bardou P."/>
            <person name="Bechner M."/>
            <person name="Bellec A."/>
            <person name="Berger A."/>
            <person name="Berges H."/>
            <person name="Bidwell S."/>
            <person name="Bisseling T."/>
            <person name="Choisne N."/>
            <person name="Couloux A."/>
            <person name="Denny R."/>
            <person name="Deshpande S."/>
            <person name="Dai X."/>
            <person name="Doyle J.J."/>
            <person name="Dudez A.M."/>
            <person name="Farmer A.D."/>
            <person name="Fouteau S."/>
            <person name="Franken C."/>
            <person name="Gibelin C."/>
            <person name="Gish J."/>
            <person name="Goldstein S."/>
            <person name="Gonzalez A.J."/>
            <person name="Green P.J."/>
            <person name="Hallab A."/>
            <person name="Hartog M."/>
            <person name="Hua A."/>
            <person name="Humphray S.J."/>
            <person name="Jeong D.H."/>
            <person name="Jing Y."/>
            <person name="Jocker A."/>
            <person name="Kenton S.M."/>
            <person name="Kim D.J."/>
            <person name="Klee K."/>
            <person name="Lai H."/>
            <person name="Lang C."/>
            <person name="Lin S."/>
            <person name="Macmil S.L."/>
            <person name="Magdelenat G."/>
            <person name="Matthews L."/>
            <person name="McCorrison J."/>
            <person name="Monaghan E.L."/>
            <person name="Mun J.H."/>
            <person name="Najar F.Z."/>
            <person name="Nicholson C."/>
            <person name="Noirot C."/>
            <person name="O'Bleness M."/>
            <person name="Paule C.R."/>
            <person name="Poulain J."/>
            <person name="Prion F."/>
            <person name="Qin B."/>
            <person name="Qu C."/>
            <person name="Retzel E.F."/>
            <person name="Riddle C."/>
            <person name="Sallet E."/>
            <person name="Samain S."/>
            <person name="Samson N."/>
            <person name="Sanders I."/>
            <person name="Saurat O."/>
            <person name="Scarpelli C."/>
            <person name="Schiex T."/>
            <person name="Segurens B."/>
            <person name="Severin A.J."/>
            <person name="Sherrier D.J."/>
            <person name="Shi R."/>
            <person name="Sims S."/>
            <person name="Singer S.R."/>
            <person name="Sinharoy S."/>
            <person name="Sterck L."/>
            <person name="Viollet A."/>
            <person name="Wang B.B."/>
            <person name="Wang K."/>
            <person name="Wang M."/>
            <person name="Wang X."/>
            <person name="Warfsmann J."/>
            <person name="Weissenbach J."/>
            <person name="White D.D."/>
            <person name="White J.D."/>
            <person name="Wiley G.B."/>
            <person name="Wincker P."/>
            <person name="Xing Y."/>
            <person name="Yang L."/>
            <person name="Yao Z."/>
            <person name="Ying F."/>
            <person name="Zhai J."/>
            <person name="Zhou L."/>
            <person name="Zuber A."/>
            <person name="Denarie J."/>
            <person name="Dixon R.A."/>
            <person name="May G.D."/>
            <person name="Schwartz D.C."/>
            <person name="Rogers J."/>
            <person name="Quetier F."/>
            <person name="Town C.D."/>
            <person name="Roe B.A."/>
        </authorList>
    </citation>
    <scope>NUCLEOTIDE SEQUENCE [LARGE SCALE GENOMIC DNA]</scope>
    <source>
        <strain evidence="2">A17</strain>
        <strain evidence="3 4">cv. Jemalong A17</strain>
    </source>
</reference>
<evidence type="ECO:0000313" key="2">
    <source>
        <dbReference type="EMBL" id="KEH26330.1"/>
    </source>
</evidence>
<dbReference type="EnsemblPlants" id="KEH26330">
    <property type="protein sequence ID" value="KEH26330"/>
    <property type="gene ID" value="MTR_6g452960"/>
</dbReference>
<feature type="compositionally biased region" description="Acidic residues" evidence="1">
    <location>
        <begin position="57"/>
        <end position="67"/>
    </location>
</feature>
<feature type="region of interest" description="Disordered" evidence="1">
    <location>
        <begin position="45"/>
        <end position="77"/>
    </location>
</feature>
<dbReference type="AlphaFoldDB" id="A0A072UKH7"/>
<evidence type="ECO:0000313" key="3">
    <source>
        <dbReference type="EnsemblPlants" id="KEH26330"/>
    </source>
</evidence>
<organism evidence="2 4">
    <name type="scientific">Medicago truncatula</name>
    <name type="common">Barrel medic</name>
    <name type="synonym">Medicago tribuloides</name>
    <dbReference type="NCBI Taxonomy" id="3880"/>
    <lineage>
        <taxon>Eukaryota</taxon>
        <taxon>Viridiplantae</taxon>
        <taxon>Streptophyta</taxon>
        <taxon>Embryophyta</taxon>
        <taxon>Tracheophyta</taxon>
        <taxon>Spermatophyta</taxon>
        <taxon>Magnoliopsida</taxon>
        <taxon>eudicotyledons</taxon>
        <taxon>Gunneridae</taxon>
        <taxon>Pentapetalae</taxon>
        <taxon>rosids</taxon>
        <taxon>fabids</taxon>
        <taxon>Fabales</taxon>
        <taxon>Fabaceae</taxon>
        <taxon>Papilionoideae</taxon>
        <taxon>50 kb inversion clade</taxon>
        <taxon>NPAAA clade</taxon>
        <taxon>Hologalegina</taxon>
        <taxon>IRL clade</taxon>
        <taxon>Trifolieae</taxon>
        <taxon>Medicago</taxon>
    </lineage>
</organism>